<dbReference type="CDD" id="cd00201">
    <property type="entry name" value="WW"/>
    <property type="match status" value="1"/>
</dbReference>
<evidence type="ECO:0000256" key="1">
    <source>
        <dbReference type="PROSITE-ProRule" id="PRU00266"/>
    </source>
</evidence>
<dbReference type="InterPro" id="IPR036020">
    <property type="entry name" value="WW_dom_sf"/>
</dbReference>
<feature type="region of interest" description="Disordered" evidence="2">
    <location>
        <begin position="1"/>
        <end position="50"/>
    </location>
</feature>
<dbReference type="EMBL" id="CALNXK010000016">
    <property type="protein sequence ID" value="CAH3103960.1"/>
    <property type="molecule type" value="Genomic_DNA"/>
</dbReference>
<dbReference type="CDD" id="cd19867">
    <property type="entry name" value="DSRM_DGCR8_rpt1"/>
    <property type="match status" value="1"/>
</dbReference>
<dbReference type="PANTHER" id="PTHR13482:SF3">
    <property type="entry name" value="MICROPROCESSOR COMPLEX SUBUNIT DGCR8"/>
    <property type="match status" value="1"/>
</dbReference>
<evidence type="ECO:0008006" key="7">
    <source>
        <dbReference type="Google" id="ProtNLM"/>
    </source>
</evidence>
<dbReference type="SMART" id="SM00358">
    <property type="entry name" value="DSRM"/>
    <property type="match status" value="1"/>
</dbReference>
<dbReference type="SMART" id="SM00456">
    <property type="entry name" value="WW"/>
    <property type="match status" value="1"/>
</dbReference>
<dbReference type="SUPFAM" id="SSF54768">
    <property type="entry name" value="dsRNA-binding domain-like"/>
    <property type="match status" value="2"/>
</dbReference>
<dbReference type="InterPro" id="IPR001202">
    <property type="entry name" value="WW_dom"/>
</dbReference>
<dbReference type="PROSITE" id="PS50020">
    <property type="entry name" value="WW_DOMAIN_2"/>
    <property type="match status" value="1"/>
</dbReference>
<feature type="compositionally biased region" description="Basic and acidic residues" evidence="2">
    <location>
        <begin position="20"/>
        <end position="50"/>
    </location>
</feature>
<dbReference type="Gene3D" id="3.30.160.590">
    <property type="match status" value="1"/>
</dbReference>
<keyword evidence="6" id="KW-1185">Reference proteome</keyword>
<dbReference type="Pfam" id="PF00035">
    <property type="entry name" value="dsrm"/>
    <property type="match status" value="1"/>
</dbReference>
<evidence type="ECO:0000259" key="3">
    <source>
        <dbReference type="PROSITE" id="PS50020"/>
    </source>
</evidence>
<feature type="compositionally biased region" description="Polar residues" evidence="2">
    <location>
        <begin position="226"/>
        <end position="248"/>
    </location>
</feature>
<evidence type="ECO:0000313" key="5">
    <source>
        <dbReference type="EMBL" id="CAH3103960.1"/>
    </source>
</evidence>
<evidence type="ECO:0000256" key="2">
    <source>
        <dbReference type="SAM" id="MobiDB-lite"/>
    </source>
</evidence>
<dbReference type="Gene3D" id="3.30.160.20">
    <property type="match status" value="2"/>
</dbReference>
<dbReference type="CDD" id="cd19868">
    <property type="entry name" value="DSRM_DGCR8_rpt2"/>
    <property type="match status" value="1"/>
</dbReference>
<evidence type="ECO:0000313" key="6">
    <source>
        <dbReference type="Proteomes" id="UP001159405"/>
    </source>
</evidence>
<dbReference type="Gene3D" id="2.20.70.10">
    <property type="match status" value="1"/>
</dbReference>
<feature type="domain" description="DRBM" evidence="4">
    <location>
        <begin position="337"/>
        <end position="404"/>
    </location>
</feature>
<protein>
    <recommendedName>
        <fullName evidence="7">Pasha</fullName>
    </recommendedName>
</protein>
<feature type="region of interest" description="Disordered" evidence="2">
    <location>
        <begin position="210"/>
        <end position="250"/>
    </location>
</feature>
<dbReference type="PANTHER" id="PTHR13482">
    <property type="entry name" value="MICRORNA PROCESSOR COMPLEX SUBUNIT DGCR8"/>
    <property type="match status" value="1"/>
</dbReference>
<name>A0ABN8NCF4_9CNID</name>
<proteinExistence type="predicted"/>
<comment type="caution">
    <text evidence="5">The sequence shown here is derived from an EMBL/GenBank/DDBJ whole genome shotgun (WGS) entry which is preliminary data.</text>
</comment>
<organism evidence="5 6">
    <name type="scientific">Porites lobata</name>
    <dbReference type="NCBI Taxonomy" id="104759"/>
    <lineage>
        <taxon>Eukaryota</taxon>
        <taxon>Metazoa</taxon>
        <taxon>Cnidaria</taxon>
        <taxon>Anthozoa</taxon>
        <taxon>Hexacorallia</taxon>
        <taxon>Scleractinia</taxon>
        <taxon>Fungiina</taxon>
        <taxon>Poritidae</taxon>
        <taxon>Porites</taxon>
    </lineage>
</organism>
<dbReference type="InterPro" id="IPR014720">
    <property type="entry name" value="dsRBD_dom"/>
</dbReference>
<feature type="domain" description="WW" evidence="3">
    <location>
        <begin position="66"/>
        <end position="99"/>
    </location>
</feature>
<dbReference type="InterPro" id="IPR040375">
    <property type="entry name" value="DGCR8"/>
</dbReference>
<sequence>MANETPPGQTFSSNEAALPVEERAPLKRKSDEILGNDQKRRQRSEESSIVEQDRRVIIMKGSLPKLALPDGWIALNHRSGGIVYLHKPTRVCTWSRPYHIGGGSVRKHDVPLASIPCFHQKKGMALEEAEAKGGNEEKDSFLSKQGASILNALNMSEMNSDDGTPKEDADIEKAHHVEGQERNGLDVIMSLANSDGVTESIEATSVEMDDVTQKDGVTKKSDLETQHSQVVEDCSSSKQQEGLGNETSMKPEKLIEESNGPPLDLVDAKELGSYLSSLWEFQPLTSDQEKNAVNFQPQVSDDLELPASLECQPYALKGPDNSKQSGKDLLLNPGGKTPVALLHEYCQRTFKTKPVYLSSECESAQTPFMAEVQIDGIKYGIGTGSNKKVAKQVAAEATLEVLMPGVFNKVRDYQISKAELEFFDKIDIGDPRIPEFCSKTTLPRPSQILDECLKRNQGVCPSSINFTTVCAPDRSLSYKITCGKHEAMGPCKNKRLGKQLAAQQILKKLHPHLEKWGALIRIYCDRPTGAIKKYKKDDGEYINEKELRRGSAQQNPNLLECLKEEMRKLNTEKKNGQTDARYNSSAPVFTVDI</sequence>
<dbReference type="Proteomes" id="UP001159405">
    <property type="component" value="Unassembled WGS sequence"/>
</dbReference>
<feature type="compositionally biased region" description="Polar residues" evidence="2">
    <location>
        <begin position="1"/>
        <end position="15"/>
    </location>
</feature>
<evidence type="ECO:0000259" key="4">
    <source>
        <dbReference type="PROSITE" id="PS50137"/>
    </source>
</evidence>
<feature type="compositionally biased region" description="Basic and acidic residues" evidence="2">
    <location>
        <begin position="211"/>
        <end position="225"/>
    </location>
</feature>
<dbReference type="SUPFAM" id="SSF51045">
    <property type="entry name" value="WW domain"/>
    <property type="match status" value="1"/>
</dbReference>
<accession>A0ABN8NCF4</accession>
<gene>
    <name evidence="5" type="ORF">PLOB_00011100</name>
</gene>
<keyword evidence="1" id="KW-0694">RNA-binding</keyword>
<dbReference type="PROSITE" id="PS50137">
    <property type="entry name" value="DS_RBD"/>
    <property type="match status" value="1"/>
</dbReference>
<reference evidence="5 6" key="1">
    <citation type="submission" date="2022-05" db="EMBL/GenBank/DDBJ databases">
        <authorList>
            <consortium name="Genoscope - CEA"/>
            <person name="William W."/>
        </authorList>
    </citation>
    <scope>NUCLEOTIDE SEQUENCE [LARGE SCALE GENOMIC DNA]</scope>
</reference>